<accession>A0ABV6PCQ1</accession>
<dbReference type="SMART" id="SM00834">
    <property type="entry name" value="CxxC_CXXC_SSSS"/>
    <property type="match status" value="1"/>
</dbReference>
<feature type="region of interest" description="Disordered" evidence="1">
    <location>
        <begin position="63"/>
        <end position="100"/>
    </location>
</feature>
<evidence type="ECO:0000256" key="1">
    <source>
        <dbReference type="SAM" id="MobiDB-lite"/>
    </source>
</evidence>
<organism evidence="3 4">
    <name type="scientific">Micrococcoides hystricis</name>
    <dbReference type="NCBI Taxonomy" id="1572761"/>
    <lineage>
        <taxon>Bacteria</taxon>
        <taxon>Bacillati</taxon>
        <taxon>Actinomycetota</taxon>
        <taxon>Actinomycetes</taxon>
        <taxon>Micrococcales</taxon>
        <taxon>Micrococcaceae</taxon>
        <taxon>Micrococcoides</taxon>
    </lineage>
</organism>
<reference evidence="3 4" key="1">
    <citation type="submission" date="2024-09" db="EMBL/GenBank/DDBJ databases">
        <authorList>
            <person name="Sun Q."/>
            <person name="Mori K."/>
        </authorList>
    </citation>
    <scope>NUCLEOTIDE SEQUENCE [LARGE SCALE GENOMIC DNA]</scope>
    <source>
        <strain evidence="3 4">NCAIM B.02604</strain>
    </source>
</reference>
<evidence type="ECO:0000313" key="4">
    <source>
        <dbReference type="Proteomes" id="UP001589862"/>
    </source>
</evidence>
<evidence type="ECO:0000259" key="2">
    <source>
        <dbReference type="SMART" id="SM00834"/>
    </source>
</evidence>
<keyword evidence="4" id="KW-1185">Reference proteome</keyword>
<proteinExistence type="predicted"/>
<sequence length="100" mass="10843">MRGFTVPLYTFKCPAGDQFDAHFSMAEVPAAVDCPDCTQPARRIITGVRLAQTNSSAYQLLDSTKRSAHEPDVVTGLPAKPRSGPQPVTTNPLHQKLPKP</sequence>
<dbReference type="Proteomes" id="UP001589862">
    <property type="component" value="Unassembled WGS sequence"/>
</dbReference>
<dbReference type="NCBIfam" id="TIGR02605">
    <property type="entry name" value="CxxC_CxxC_SSSS"/>
    <property type="match status" value="1"/>
</dbReference>
<protein>
    <submittedName>
        <fullName evidence="3">Zinc ribbon domain-containing protein</fullName>
    </submittedName>
</protein>
<dbReference type="InterPro" id="IPR038638">
    <property type="entry name" value="RbpA_sf"/>
</dbReference>
<comment type="caution">
    <text evidence="3">The sequence shown here is derived from an EMBL/GenBank/DDBJ whole genome shotgun (WGS) entry which is preliminary data.</text>
</comment>
<dbReference type="Gene3D" id="2.20.28.270">
    <property type="entry name" value="RNA polymerase-binding protein A"/>
    <property type="match status" value="1"/>
</dbReference>
<dbReference type="EMBL" id="JBHLUB010000032">
    <property type="protein sequence ID" value="MFC0582894.1"/>
    <property type="molecule type" value="Genomic_DNA"/>
</dbReference>
<feature type="compositionally biased region" description="Basic and acidic residues" evidence="1">
    <location>
        <begin position="63"/>
        <end position="72"/>
    </location>
</feature>
<gene>
    <name evidence="3" type="ORF">ACFFFR_10990</name>
</gene>
<evidence type="ECO:0000313" key="3">
    <source>
        <dbReference type="EMBL" id="MFC0582894.1"/>
    </source>
</evidence>
<name>A0ABV6PCQ1_9MICC</name>
<dbReference type="InterPro" id="IPR013429">
    <property type="entry name" value="Regulatory_FmdB_Zinc_ribbon"/>
</dbReference>
<feature type="domain" description="Putative regulatory protein FmdB zinc ribbon" evidence="2">
    <location>
        <begin position="7"/>
        <end position="46"/>
    </location>
</feature>
<dbReference type="RefSeq" id="WP_377460417.1">
    <property type="nucleotide sequence ID" value="NZ_JBHLUB010000032.1"/>
</dbReference>